<accession>A0A5C5UUA0</accession>
<dbReference type="AlphaFoldDB" id="A0A5C5UUA0"/>
<dbReference type="Proteomes" id="UP000317243">
    <property type="component" value="Unassembled WGS sequence"/>
</dbReference>
<keyword evidence="2" id="KW-1185">Reference proteome</keyword>
<evidence type="ECO:0000313" key="1">
    <source>
        <dbReference type="EMBL" id="TWT29143.1"/>
    </source>
</evidence>
<sequence>MGRSLKQCHRARFVERSCQPLMHPGFPVVGVDLEQVLMRRPDPVHMEPFTDVLDDGTGRRRSVVPLLSLLRCAATDRRVEPLHRLAEPVHHIDHITGVD</sequence>
<proteinExistence type="predicted"/>
<comment type="caution">
    <text evidence="1">The sequence shown here is derived from an EMBL/GenBank/DDBJ whole genome shotgun (WGS) entry which is preliminary data.</text>
</comment>
<dbReference type="EMBL" id="SIHI01000142">
    <property type="protein sequence ID" value="TWT29143.1"/>
    <property type="molecule type" value="Genomic_DNA"/>
</dbReference>
<evidence type="ECO:0000313" key="2">
    <source>
        <dbReference type="Proteomes" id="UP000317243"/>
    </source>
</evidence>
<gene>
    <name evidence="1" type="ORF">KOR42_55680</name>
</gene>
<reference evidence="1 2" key="1">
    <citation type="submission" date="2019-02" db="EMBL/GenBank/DDBJ databases">
        <title>Deep-cultivation of Planctomycetes and their phenomic and genomic characterization uncovers novel biology.</title>
        <authorList>
            <person name="Wiegand S."/>
            <person name="Jogler M."/>
            <person name="Boedeker C."/>
            <person name="Pinto D."/>
            <person name="Vollmers J."/>
            <person name="Rivas-Marin E."/>
            <person name="Kohn T."/>
            <person name="Peeters S.H."/>
            <person name="Heuer A."/>
            <person name="Rast P."/>
            <person name="Oberbeckmann S."/>
            <person name="Bunk B."/>
            <person name="Jeske O."/>
            <person name="Meyerdierks A."/>
            <person name="Storesund J.E."/>
            <person name="Kallscheuer N."/>
            <person name="Luecker S."/>
            <person name="Lage O.M."/>
            <person name="Pohl T."/>
            <person name="Merkel B.J."/>
            <person name="Hornburger P."/>
            <person name="Mueller R.-W."/>
            <person name="Bruemmer F."/>
            <person name="Labrenz M."/>
            <person name="Spormann A.M."/>
            <person name="Op Den Camp H."/>
            <person name="Overmann J."/>
            <person name="Amann R."/>
            <person name="Jetten M.S.M."/>
            <person name="Mascher T."/>
            <person name="Medema M.H."/>
            <person name="Devos D.P."/>
            <person name="Kaster A.-K."/>
            <person name="Ovreas L."/>
            <person name="Rohde M."/>
            <person name="Galperin M.Y."/>
            <person name="Jogler C."/>
        </authorList>
    </citation>
    <scope>NUCLEOTIDE SEQUENCE [LARGE SCALE GENOMIC DNA]</scope>
    <source>
        <strain evidence="1 2">KOR42</strain>
    </source>
</reference>
<name>A0A5C5UUA0_9PLAN</name>
<protein>
    <submittedName>
        <fullName evidence="1">Uncharacterized protein</fullName>
    </submittedName>
</protein>
<organism evidence="1 2">
    <name type="scientific">Thalassoglobus neptunius</name>
    <dbReference type="NCBI Taxonomy" id="1938619"/>
    <lineage>
        <taxon>Bacteria</taxon>
        <taxon>Pseudomonadati</taxon>
        <taxon>Planctomycetota</taxon>
        <taxon>Planctomycetia</taxon>
        <taxon>Planctomycetales</taxon>
        <taxon>Planctomycetaceae</taxon>
        <taxon>Thalassoglobus</taxon>
    </lineage>
</organism>